<dbReference type="PANTHER" id="PTHR43181">
    <property type="entry name" value="2-C-METHYL-D-ERYTHRITOL 2,4-CYCLODIPHOSPHATE SYNTHASE, CHLOROPLASTIC"/>
    <property type="match status" value="1"/>
</dbReference>
<comment type="cofactor">
    <cofactor evidence="7">
        <name>a divalent metal cation</name>
        <dbReference type="ChEBI" id="CHEBI:60240"/>
    </cofactor>
    <text evidence="7">Binds 1 divalent metal cation per subunit.</text>
</comment>
<feature type="domain" description="2-C-methyl-D-erythritol 2,4-cyclodiphosphate synthase" evidence="9">
    <location>
        <begin position="2"/>
        <end position="155"/>
    </location>
</feature>
<comment type="pathway">
    <text evidence="2 7">Isoprenoid biosynthesis; isopentenyl diphosphate biosynthesis via DXP pathway; isopentenyl diphosphate from 1-deoxy-D-xylulose 5-phosphate: step 4/6.</text>
</comment>
<feature type="binding site" evidence="7">
    <location>
        <position position="11"/>
    </location>
    <ligand>
        <name>a divalent metal cation</name>
        <dbReference type="ChEBI" id="CHEBI:60240"/>
    </ligand>
</feature>
<sequence length="162" mass="17808">MIRIGLGHDTHRLAEGGPLRLGGVDIPHAYHMVGHSDADVLMHAITDALLGAANLPDIGEWFPNNAEENKGRDSADFLRFANHKVNEEGWRITNIDTVIFAQEPKLSPYKGAMRTALAEVLMIDPQLIGIKSKTGEHVGPVGRKEAIQAECVVLLERIEEFI</sequence>
<protein>
    <recommendedName>
        <fullName evidence="3 7">2-C-methyl-D-erythritol 2,4-cyclodiphosphate synthase</fullName>
        <shortName evidence="7">MECDP-synthase</shortName>
        <shortName evidence="7">MECPP-synthase</shortName>
        <shortName evidence="7">MECPS</shortName>
        <ecNumber evidence="3 7">4.6.1.12</ecNumber>
    </recommendedName>
</protein>
<dbReference type="UniPathway" id="UPA00056">
    <property type="reaction ID" value="UER00095"/>
</dbReference>
<evidence type="ECO:0000259" key="9">
    <source>
        <dbReference type="Pfam" id="PF02542"/>
    </source>
</evidence>
<keyword evidence="6 7" id="KW-0456">Lyase</keyword>
<keyword evidence="4 7" id="KW-0479">Metal-binding</keyword>
<dbReference type="Pfam" id="PF02542">
    <property type="entry name" value="YgbB"/>
    <property type="match status" value="1"/>
</dbReference>
<feature type="site" description="Transition state stabilizer" evidence="7">
    <location>
        <position position="134"/>
    </location>
</feature>
<dbReference type="Gene3D" id="3.30.1330.50">
    <property type="entry name" value="2-C-methyl-D-erythritol 2,4-cyclodiphosphate synthase"/>
    <property type="match status" value="1"/>
</dbReference>
<feature type="binding site" evidence="7">
    <location>
        <begin position="35"/>
        <end position="36"/>
    </location>
    <ligand>
        <name>4-CDP-2-C-methyl-D-erythritol 2-phosphate</name>
        <dbReference type="ChEBI" id="CHEBI:57919"/>
    </ligand>
</feature>
<comment type="caution">
    <text evidence="10">The sequence shown here is derived from an EMBL/GenBank/DDBJ whole genome shotgun (WGS) entry which is preliminary data.</text>
</comment>
<evidence type="ECO:0000256" key="6">
    <source>
        <dbReference type="ARBA" id="ARBA00023239"/>
    </source>
</evidence>
<feature type="binding site" evidence="7">
    <location>
        <begin position="57"/>
        <end position="59"/>
    </location>
    <ligand>
        <name>4-CDP-2-C-methyl-D-erythritol 2-phosphate</name>
        <dbReference type="ChEBI" id="CHEBI:57919"/>
    </ligand>
</feature>
<dbReference type="GO" id="GO:0046872">
    <property type="term" value="F:metal ion binding"/>
    <property type="evidence" value="ECO:0007669"/>
    <property type="project" value="UniProtKB-KW"/>
</dbReference>
<dbReference type="PANTHER" id="PTHR43181:SF1">
    <property type="entry name" value="2-C-METHYL-D-ERYTHRITOL 2,4-CYCLODIPHOSPHATE SYNTHASE, CHLOROPLASTIC"/>
    <property type="match status" value="1"/>
</dbReference>
<comment type="catalytic activity">
    <reaction evidence="1 7 8">
        <text>4-CDP-2-C-methyl-D-erythritol 2-phosphate = 2-C-methyl-D-erythritol 2,4-cyclic diphosphate + CMP</text>
        <dbReference type="Rhea" id="RHEA:23864"/>
        <dbReference type="ChEBI" id="CHEBI:57919"/>
        <dbReference type="ChEBI" id="CHEBI:58483"/>
        <dbReference type="ChEBI" id="CHEBI:60377"/>
        <dbReference type="EC" id="4.6.1.12"/>
    </reaction>
</comment>
<dbReference type="InterPro" id="IPR036571">
    <property type="entry name" value="MECDP_synthase_sf"/>
</dbReference>
<dbReference type="GO" id="GO:0019288">
    <property type="term" value="P:isopentenyl diphosphate biosynthetic process, methylerythritol 4-phosphate pathway"/>
    <property type="evidence" value="ECO:0007669"/>
    <property type="project" value="UniProtKB-UniRule"/>
</dbReference>
<evidence type="ECO:0000256" key="5">
    <source>
        <dbReference type="ARBA" id="ARBA00023229"/>
    </source>
</evidence>
<comment type="similarity">
    <text evidence="7 8">Belongs to the IspF family.</text>
</comment>
<name>A0A2S8GFM0_9BACT</name>
<dbReference type="AlphaFoldDB" id="A0A2S8GFM0"/>
<dbReference type="OrthoDB" id="9804336at2"/>
<dbReference type="GO" id="GO:0008685">
    <property type="term" value="F:2-C-methyl-D-erythritol 2,4-cyclodiphosphate synthase activity"/>
    <property type="evidence" value="ECO:0007669"/>
    <property type="project" value="UniProtKB-UniRule"/>
</dbReference>
<evidence type="ECO:0000256" key="8">
    <source>
        <dbReference type="RuleBase" id="RU004395"/>
    </source>
</evidence>
<comment type="subunit">
    <text evidence="7">Homotrimer.</text>
</comment>
<organism evidence="10 11">
    <name type="scientific">Blastopirellula marina</name>
    <dbReference type="NCBI Taxonomy" id="124"/>
    <lineage>
        <taxon>Bacteria</taxon>
        <taxon>Pseudomonadati</taxon>
        <taxon>Planctomycetota</taxon>
        <taxon>Planctomycetia</taxon>
        <taxon>Pirellulales</taxon>
        <taxon>Pirellulaceae</taxon>
        <taxon>Blastopirellula</taxon>
    </lineage>
</organism>
<feature type="site" description="Transition state stabilizer" evidence="7">
    <location>
        <position position="35"/>
    </location>
</feature>
<feature type="binding site" evidence="7">
    <location>
        <position position="9"/>
    </location>
    <ligand>
        <name>a divalent metal cation</name>
        <dbReference type="ChEBI" id="CHEBI:60240"/>
    </ligand>
</feature>
<dbReference type="EC" id="4.6.1.12" evidence="3 7"/>
<evidence type="ECO:0000256" key="2">
    <source>
        <dbReference type="ARBA" id="ARBA00004709"/>
    </source>
</evidence>
<evidence type="ECO:0000256" key="1">
    <source>
        <dbReference type="ARBA" id="ARBA00000200"/>
    </source>
</evidence>
<dbReference type="NCBIfam" id="TIGR00151">
    <property type="entry name" value="ispF"/>
    <property type="match status" value="1"/>
</dbReference>
<evidence type="ECO:0000313" key="11">
    <source>
        <dbReference type="Proteomes" id="UP000237819"/>
    </source>
</evidence>
<dbReference type="InterPro" id="IPR020555">
    <property type="entry name" value="MECDP_synthase_CS"/>
</dbReference>
<dbReference type="HAMAP" id="MF_00107">
    <property type="entry name" value="IspF"/>
    <property type="match status" value="1"/>
</dbReference>
<feature type="binding site" evidence="7">
    <location>
        <begin position="9"/>
        <end position="11"/>
    </location>
    <ligand>
        <name>4-CDP-2-C-methyl-D-erythritol 2-phosphate</name>
        <dbReference type="ChEBI" id="CHEBI:57919"/>
    </ligand>
</feature>
<comment type="function">
    <text evidence="7">Involved in the biosynthesis of isopentenyl diphosphate (IPP) and dimethylallyl diphosphate (DMAPP), two major building blocks of isoprenoid compounds. Catalyzes the conversion of 4-diphosphocytidyl-2-C-methyl-D-erythritol 2-phosphate (CDP-ME2P) to 2-C-methyl-D-erythritol 2,4-cyclodiphosphate (ME-CPP) with a corresponding release of cytidine 5-monophosphate (CMP).</text>
</comment>
<accession>A0A2S8GFM0</accession>
<reference evidence="10 11" key="1">
    <citation type="submission" date="2018-02" db="EMBL/GenBank/DDBJ databases">
        <title>Comparative genomes isolates from brazilian mangrove.</title>
        <authorList>
            <person name="Araujo J.E."/>
            <person name="Taketani R.G."/>
            <person name="Silva M.C.P."/>
            <person name="Loureco M.V."/>
            <person name="Andreote F.D."/>
        </authorList>
    </citation>
    <scope>NUCLEOTIDE SEQUENCE [LARGE SCALE GENOMIC DNA]</scope>
    <source>
        <strain evidence="10 11">Nap-Phe MGV</strain>
    </source>
</reference>
<evidence type="ECO:0000256" key="3">
    <source>
        <dbReference type="ARBA" id="ARBA00012579"/>
    </source>
</evidence>
<evidence type="ECO:0000256" key="7">
    <source>
        <dbReference type="HAMAP-Rule" id="MF_00107"/>
    </source>
</evidence>
<evidence type="ECO:0000313" key="10">
    <source>
        <dbReference type="EMBL" id="PQO43255.1"/>
    </source>
</evidence>
<dbReference type="RefSeq" id="WP_105338468.1">
    <property type="nucleotide sequence ID" value="NZ_PUHZ01000024.1"/>
</dbReference>
<feature type="binding site" evidence="7">
    <location>
        <position position="43"/>
    </location>
    <ligand>
        <name>a divalent metal cation</name>
        <dbReference type="ChEBI" id="CHEBI:60240"/>
    </ligand>
</feature>
<dbReference type="CDD" id="cd00554">
    <property type="entry name" value="MECDP_synthase"/>
    <property type="match status" value="1"/>
</dbReference>
<dbReference type="Proteomes" id="UP000237819">
    <property type="component" value="Unassembled WGS sequence"/>
</dbReference>
<gene>
    <name evidence="7 10" type="primary">ispF</name>
    <name evidence="10" type="ORF">C5Y93_26515</name>
</gene>
<keyword evidence="5 7" id="KW-0414">Isoprene biosynthesis</keyword>
<dbReference type="GO" id="GO:0016114">
    <property type="term" value="P:terpenoid biosynthetic process"/>
    <property type="evidence" value="ECO:0007669"/>
    <property type="project" value="InterPro"/>
</dbReference>
<evidence type="ECO:0000256" key="4">
    <source>
        <dbReference type="ARBA" id="ARBA00022723"/>
    </source>
</evidence>
<dbReference type="InterPro" id="IPR003526">
    <property type="entry name" value="MECDP_synthase"/>
</dbReference>
<proteinExistence type="inferred from homology"/>
<dbReference type="PROSITE" id="PS01350">
    <property type="entry name" value="ISPF"/>
    <property type="match status" value="1"/>
</dbReference>
<dbReference type="EMBL" id="PUHZ01000024">
    <property type="protein sequence ID" value="PQO43255.1"/>
    <property type="molecule type" value="Genomic_DNA"/>
</dbReference>
<dbReference type="SUPFAM" id="SSF69765">
    <property type="entry name" value="IpsF-like"/>
    <property type="match status" value="1"/>
</dbReference>
<feature type="binding site" evidence="7">
    <location>
        <position position="143"/>
    </location>
    <ligand>
        <name>4-CDP-2-C-methyl-D-erythritol 2-phosphate</name>
        <dbReference type="ChEBI" id="CHEBI:57919"/>
    </ligand>
</feature>
<comment type="caution">
    <text evidence="7">Lacks conserved residue(s) required for the propagation of feature annotation.</text>
</comment>